<reference evidence="2" key="1">
    <citation type="submission" date="2020-11" db="EMBL/GenBank/DDBJ databases">
        <authorList>
            <consortium name="DOE Joint Genome Institute"/>
            <person name="Ahrendt S."/>
            <person name="Riley R."/>
            <person name="Andreopoulos W."/>
            <person name="Labutti K."/>
            <person name="Pangilinan J."/>
            <person name="Ruiz-Duenas F.J."/>
            <person name="Barrasa J.M."/>
            <person name="Sanchez-Garcia M."/>
            <person name="Camarero S."/>
            <person name="Miyauchi S."/>
            <person name="Serrano A."/>
            <person name="Linde D."/>
            <person name="Babiker R."/>
            <person name="Drula E."/>
            <person name="Ayuso-Fernandez I."/>
            <person name="Pacheco R."/>
            <person name="Padilla G."/>
            <person name="Ferreira P."/>
            <person name="Barriuso J."/>
            <person name="Kellner H."/>
            <person name="Castanera R."/>
            <person name="Alfaro M."/>
            <person name="Ramirez L."/>
            <person name="Pisabarro A.G."/>
            <person name="Kuo A."/>
            <person name="Tritt A."/>
            <person name="Lipzen A."/>
            <person name="He G."/>
            <person name="Yan M."/>
            <person name="Ng V."/>
            <person name="Cullen D."/>
            <person name="Martin F."/>
            <person name="Rosso M.-N."/>
            <person name="Henrissat B."/>
            <person name="Hibbett D."/>
            <person name="Martinez A.T."/>
            <person name="Grigoriev I.V."/>
        </authorList>
    </citation>
    <scope>NUCLEOTIDE SEQUENCE</scope>
    <source>
        <strain evidence="2">CIRM-BRFM 674</strain>
    </source>
</reference>
<keyword evidence="3" id="KW-1185">Reference proteome</keyword>
<dbReference type="Proteomes" id="UP000807469">
    <property type="component" value="Unassembled WGS sequence"/>
</dbReference>
<evidence type="ECO:0000313" key="3">
    <source>
        <dbReference type="Proteomes" id="UP000807469"/>
    </source>
</evidence>
<feature type="region of interest" description="Disordered" evidence="1">
    <location>
        <begin position="79"/>
        <end position="159"/>
    </location>
</feature>
<dbReference type="EMBL" id="MU155202">
    <property type="protein sequence ID" value="KAF9479991.1"/>
    <property type="molecule type" value="Genomic_DNA"/>
</dbReference>
<sequence>MGYSNSLLPSQRAEARANTTPTTVLEGPASSATRETDDDGTELPTNSKAFTSTLSTLNSSLDAQSVKSAYTARHSLKLDASGAQAQPSRRVSVTASSALPKSRDALTHDSTCTSLKKRKARQGDDFGPRDKRKAPNSRKRSRRGDSPATLPEKPPHDPQFEIEIDSYLALFEGIREDNKEFVALSNRQKFVRFLDILKHTAQLYERVIEDPAPSQETWDLVNIITKSRFMADVCDTVADIEAYKEHMQQPGATWDNWAVGDDEVSERRRANTKGYVLPWDLEQTATPQ</sequence>
<dbReference type="AlphaFoldDB" id="A0A9P6CU14"/>
<feature type="region of interest" description="Disordered" evidence="1">
    <location>
        <begin position="1"/>
        <end position="47"/>
    </location>
</feature>
<evidence type="ECO:0000256" key="1">
    <source>
        <dbReference type="SAM" id="MobiDB-lite"/>
    </source>
</evidence>
<proteinExistence type="predicted"/>
<evidence type="ECO:0000313" key="2">
    <source>
        <dbReference type="EMBL" id="KAF9479991.1"/>
    </source>
</evidence>
<comment type="caution">
    <text evidence="2">The sequence shown here is derived from an EMBL/GenBank/DDBJ whole genome shotgun (WGS) entry which is preliminary data.</text>
</comment>
<protein>
    <submittedName>
        <fullName evidence="2">Uncharacterized protein</fullName>
    </submittedName>
</protein>
<organism evidence="2 3">
    <name type="scientific">Pholiota conissans</name>
    <dbReference type="NCBI Taxonomy" id="109636"/>
    <lineage>
        <taxon>Eukaryota</taxon>
        <taxon>Fungi</taxon>
        <taxon>Dikarya</taxon>
        <taxon>Basidiomycota</taxon>
        <taxon>Agaricomycotina</taxon>
        <taxon>Agaricomycetes</taxon>
        <taxon>Agaricomycetidae</taxon>
        <taxon>Agaricales</taxon>
        <taxon>Agaricineae</taxon>
        <taxon>Strophariaceae</taxon>
        <taxon>Pholiota</taxon>
    </lineage>
</organism>
<accession>A0A9P6CU14</accession>
<name>A0A9P6CU14_9AGAR</name>
<feature type="compositionally biased region" description="Polar residues" evidence="1">
    <location>
        <begin position="83"/>
        <end position="99"/>
    </location>
</feature>
<gene>
    <name evidence="2" type="ORF">BDN70DRAFT_878162</name>
</gene>
<feature type="compositionally biased region" description="Basic residues" evidence="1">
    <location>
        <begin position="130"/>
        <end position="142"/>
    </location>
</feature>